<gene>
    <name evidence="3" type="ORF">LTR36_010973</name>
</gene>
<dbReference type="InterPro" id="IPR050855">
    <property type="entry name" value="NDM-1-like"/>
</dbReference>
<dbReference type="SMART" id="SM00849">
    <property type="entry name" value="Lactamase_B"/>
    <property type="match status" value="1"/>
</dbReference>
<dbReference type="Gene3D" id="3.60.15.10">
    <property type="entry name" value="Ribonuclease Z/Hydroxyacylglutathione hydrolase-like"/>
    <property type="match status" value="1"/>
</dbReference>
<feature type="region of interest" description="Disordered" evidence="1">
    <location>
        <begin position="1"/>
        <end position="25"/>
    </location>
</feature>
<accession>A0AAV9J4B4</accession>
<dbReference type="PANTHER" id="PTHR42951:SF4">
    <property type="entry name" value="ACYL-COENZYME A THIOESTERASE MBLAC2"/>
    <property type="match status" value="1"/>
</dbReference>
<dbReference type="Pfam" id="PF00753">
    <property type="entry name" value="Lactamase_B"/>
    <property type="match status" value="1"/>
</dbReference>
<organism evidence="3 4">
    <name type="scientific">Oleoguttula mirabilis</name>
    <dbReference type="NCBI Taxonomy" id="1507867"/>
    <lineage>
        <taxon>Eukaryota</taxon>
        <taxon>Fungi</taxon>
        <taxon>Dikarya</taxon>
        <taxon>Ascomycota</taxon>
        <taxon>Pezizomycotina</taxon>
        <taxon>Dothideomycetes</taxon>
        <taxon>Dothideomycetidae</taxon>
        <taxon>Mycosphaerellales</taxon>
        <taxon>Teratosphaeriaceae</taxon>
        <taxon>Oleoguttula</taxon>
    </lineage>
</organism>
<reference evidence="3 4" key="1">
    <citation type="submission" date="2021-11" db="EMBL/GenBank/DDBJ databases">
        <title>Black yeast isolated from Biological Soil Crust.</title>
        <authorList>
            <person name="Kurbessoian T."/>
        </authorList>
    </citation>
    <scope>NUCLEOTIDE SEQUENCE [LARGE SCALE GENOMIC DNA]</scope>
    <source>
        <strain evidence="3 4">CCFEE 5522</strain>
    </source>
</reference>
<feature type="domain" description="Metallo-beta-lactamase" evidence="2">
    <location>
        <begin position="56"/>
        <end position="305"/>
    </location>
</feature>
<protein>
    <recommendedName>
        <fullName evidence="2">Metallo-beta-lactamase domain-containing protein</fullName>
    </recommendedName>
</protein>
<evidence type="ECO:0000313" key="4">
    <source>
        <dbReference type="Proteomes" id="UP001324427"/>
    </source>
</evidence>
<dbReference type="InterPro" id="IPR036866">
    <property type="entry name" value="RibonucZ/Hydroxyglut_hydro"/>
</dbReference>
<evidence type="ECO:0000256" key="1">
    <source>
        <dbReference type="SAM" id="MobiDB-lite"/>
    </source>
</evidence>
<dbReference type="EMBL" id="JAVFHQ010000096">
    <property type="protein sequence ID" value="KAK4539410.1"/>
    <property type="molecule type" value="Genomic_DNA"/>
</dbReference>
<dbReference type="Proteomes" id="UP001324427">
    <property type="component" value="Unassembled WGS sequence"/>
</dbReference>
<dbReference type="InterPro" id="IPR001279">
    <property type="entry name" value="Metallo-B-lactamas"/>
</dbReference>
<sequence>MRTPPATTTTTTTTTSTTTTRASTSFTTRRINPTTFLIREDDAYGEHPFIYVKVHPRAPVIVVCDTGCDEPSEAHKYDPTSTREHSHGEFKASPKLTSLLLQDRYIHLRHYLEHYALSANNNEPLNPGGKRKYIIICTHCHFDHTGGLMHFLAGGTTEIVASAAGRDFIESDLGTHGIFDAIGRPPPYYRVTKWAQAFERLQYPFPHTQESTHGLSQQQKAGKKKKPSDLAITILQTIGHTPDELAWYDHEEMHLYVGDSFYREGEDGMPIIFPREGNLIEWIFAMQKLAVFVRTENAKAAAAAECADADGDAEGWVQVPRRVLVSCAHQTTSVDGAEILKELEVFSFRVMIKRVPVVDSRDRDGEVYDTWREAGEERTPMSIMAPRRLMEDVRDFFGHV</sequence>
<dbReference type="AlphaFoldDB" id="A0AAV9J4B4"/>
<dbReference type="SUPFAM" id="SSF56281">
    <property type="entry name" value="Metallo-hydrolase/oxidoreductase"/>
    <property type="match status" value="1"/>
</dbReference>
<name>A0AAV9J4B4_9PEZI</name>
<evidence type="ECO:0000313" key="3">
    <source>
        <dbReference type="EMBL" id="KAK4539410.1"/>
    </source>
</evidence>
<proteinExistence type="predicted"/>
<evidence type="ECO:0000259" key="2">
    <source>
        <dbReference type="SMART" id="SM00849"/>
    </source>
</evidence>
<dbReference type="CDD" id="cd06262">
    <property type="entry name" value="metallo-hydrolase-like_MBL-fold"/>
    <property type="match status" value="1"/>
</dbReference>
<dbReference type="PANTHER" id="PTHR42951">
    <property type="entry name" value="METALLO-BETA-LACTAMASE DOMAIN-CONTAINING"/>
    <property type="match status" value="1"/>
</dbReference>
<comment type="caution">
    <text evidence="3">The sequence shown here is derived from an EMBL/GenBank/DDBJ whole genome shotgun (WGS) entry which is preliminary data.</text>
</comment>
<keyword evidence="4" id="KW-1185">Reference proteome</keyword>